<gene>
    <name evidence="3" type="primary">bshA</name>
    <name evidence="3" type="ORF">F3059_06335</name>
</gene>
<feature type="domain" description="Glycosyltransferase subfamily 4-like N-terminal" evidence="2">
    <location>
        <begin position="11"/>
        <end position="179"/>
    </location>
</feature>
<keyword evidence="4" id="KW-1185">Reference proteome</keyword>
<dbReference type="NCBIfam" id="TIGR03999">
    <property type="entry name" value="thiol_BshA"/>
    <property type="match status" value="1"/>
</dbReference>
<evidence type="ECO:0000313" key="3">
    <source>
        <dbReference type="EMBL" id="KAB1064316.1"/>
    </source>
</evidence>
<proteinExistence type="predicted"/>
<dbReference type="Pfam" id="PF13439">
    <property type="entry name" value="Glyco_transf_4"/>
    <property type="match status" value="1"/>
</dbReference>
<comment type="caution">
    <text evidence="3">The sequence shown here is derived from an EMBL/GenBank/DDBJ whole genome shotgun (WGS) entry which is preliminary data.</text>
</comment>
<name>A0A6N6MAN9_9FLAO</name>
<dbReference type="InterPro" id="IPR028098">
    <property type="entry name" value="Glyco_trans_4-like_N"/>
</dbReference>
<dbReference type="InterPro" id="IPR050194">
    <property type="entry name" value="Glycosyltransferase_grp1"/>
</dbReference>
<dbReference type="PANTHER" id="PTHR45947:SF3">
    <property type="entry name" value="SULFOQUINOVOSYL TRANSFERASE SQD2"/>
    <property type="match status" value="1"/>
</dbReference>
<dbReference type="InterPro" id="IPR023881">
    <property type="entry name" value="Thiol_BshA"/>
</dbReference>
<dbReference type="Pfam" id="PF00534">
    <property type="entry name" value="Glycos_transf_1"/>
    <property type="match status" value="1"/>
</dbReference>
<evidence type="ECO:0000259" key="2">
    <source>
        <dbReference type="Pfam" id="PF13439"/>
    </source>
</evidence>
<dbReference type="InterPro" id="IPR001296">
    <property type="entry name" value="Glyco_trans_1"/>
</dbReference>
<dbReference type="RefSeq" id="WP_151167347.1">
    <property type="nucleotide sequence ID" value="NZ_WACR01000005.1"/>
</dbReference>
<feature type="domain" description="Glycosyl transferase family 1" evidence="1">
    <location>
        <begin position="189"/>
        <end position="349"/>
    </location>
</feature>
<evidence type="ECO:0000313" key="4">
    <source>
        <dbReference type="Proteomes" id="UP000435357"/>
    </source>
</evidence>
<protein>
    <submittedName>
        <fullName evidence="3">N-acetyl-alpha-D-glucosaminyl L-malate synthase BshA</fullName>
    </submittedName>
</protein>
<reference evidence="3 4" key="1">
    <citation type="submission" date="2019-09" db="EMBL/GenBank/DDBJ databases">
        <title>Genomes of Cryomorphaceae.</title>
        <authorList>
            <person name="Bowman J.P."/>
        </authorList>
    </citation>
    <scope>NUCLEOTIDE SEQUENCE [LARGE SCALE GENOMIC DNA]</scope>
    <source>
        <strain evidence="3 4">KCTC 52047</strain>
    </source>
</reference>
<dbReference type="EMBL" id="WACR01000005">
    <property type="protein sequence ID" value="KAB1064316.1"/>
    <property type="molecule type" value="Genomic_DNA"/>
</dbReference>
<evidence type="ECO:0000259" key="1">
    <source>
        <dbReference type="Pfam" id="PF00534"/>
    </source>
</evidence>
<dbReference type="AlphaFoldDB" id="A0A6N6MAN9"/>
<dbReference type="Proteomes" id="UP000435357">
    <property type="component" value="Unassembled WGS sequence"/>
</dbReference>
<sequence length="381" mass="42623">MNIGIVCYPTYGGSGVVATELGNALAKEGHKVHFITYSQPVRLDILEENIYYHEVNVEDYPLFHYQPYELALASKMVDTVKNEKLDILHVHYAIPHAFAAYMAKKILIDAGINVPVITTLHGTDITLVGKNPSYKPAVKFSIQHSDYVTSVSEHLKEETIEFFDCSTPIEVIPNFIDLKLYQNRKNCEKARLAEEGQMLITHISNFRKVKRVHDVVRIFKGIHDQIPARLVLVGDGPERSKTIDEARELGLGRDVIYLGKTKEVERVLCMSDLFLLPSETESFGLAALEAMAAKVPVISSNTGGLPEVNIDGKSGYTSSVGDVESMIANSLSVLTDKNEHQKFKQGAYEVAQTFDIQKILPRYEELYERAMRESSSKGVQT</sequence>
<accession>A0A6N6MAN9</accession>
<organism evidence="3 4">
    <name type="scientific">Salibacter halophilus</name>
    <dbReference type="NCBI Taxonomy" id="1803916"/>
    <lineage>
        <taxon>Bacteria</taxon>
        <taxon>Pseudomonadati</taxon>
        <taxon>Bacteroidota</taxon>
        <taxon>Flavobacteriia</taxon>
        <taxon>Flavobacteriales</taxon>
        <taxon>Salibacteraceae</taxon>
        <taxon>Salibacter</taxon>
    </lineage>
</organism>
<dbReference type="OrthoDB" id="9810929at2"/>
<dbReference type="SUPFAM" id="SSF53756">
    <property type="entry name" value="UDP-Glycosyltransferase/glycogen phosphorylase"/>
    <property type="match status" value="1"/>
</dbReference>
<dbReference type="GO" id="GO:0016757">
    <property type="term" value="F:glycosyltransferase activity"/>
    <property type="evidence" value="ECO:0007669"/>
    <property type="project" value="InterPro"/>
</dbReference>
<dbReference type="PANTHER" id="PTHR45947">
    <property type="entry name" value="SULFOQUINOVOSYL TRANSFERASE SQD2"/>
    <property type="match status" value="1"/>
</dbReference>
<dbReference type="Gene3D" id="3.40.50.2000">
    <property type="entry name" value="Glycogen Phosphorylase B"/>
    <property type="match status" value="2"/>
</dbReference>
<dbReference type="GO" id="GO:0071793">
    <property type="term" value="P:bacillithiol biosynthetic process"/>
    <property type="evidence" value="ECO:0007669"/>
    <property type="project" value="InterPro"/>
</dbReference>